<dbReference type="AlphaFoldDB" id="I4W4D2"/>
<reference evidence="2 3" key="1">
    <citation type="journal article" date="2012" name="J. Bacteriol.">
        <title>Genome sequences for six rhodanobacter strains, isolated from soils and the terrestrial subsurface, with variable denitrification capabilities.</title>
        <authorList>
            <person name="Kostka J.E."/>
            <person name="Green S.J."/>
            <person name="Rishishwar L."/>
            <person name="Prakash O."/>
            <person name="Katz L.S."/>
            <person name="Marino-Ramirez L."/>
            <person name="Jordan I.K."/>
            <person name="Munk C."/>
            <person name="Ivanova N."/>
            <person name="Mikhailova N."/>
            <person name="Watson D.B."/>
            <person name="Brown S.D."/>
            <person name="Palumbo A.V."/>
            <person name="Brooks S.C."/>
        </authorList>
    </citation>
    <scope>NUCLEOTIDE SEQUENCE [LARGE SCALE GENOMIC DNA]</scope>
    <source>
        <strain evidence="2 3">B39</strain>
    </source>
</reference>
<dbReference type="Proteomes" id="UP000003226">
    <property type="component" value="Unassembled WGS sequence"/>
</dbReference>
<keyword evidence="1" id="KW-0472">Membrane</keyword>
<feature type="transmembrane region" description="Helical" evidence="1">
    <location>
        <begin position="169"/>
        <end position="188"/>
    </location>
</feature>
<proteinExistence type="predicted"/>
<evidence type="ECO:0000313" key="3">
    <source>
        <dbReference type="Proteomes" id="UP000003226"/>
    </source>
</evidence>
<dbReference type="STRING" id="1163407.UU7_04967"/>
<protein>
    <submittedName>
        <fullName evidence="2">Uncharacterized protein</fullName>
    </submittedName>
</protein>
<evidence type="ECO:0000256" key="1">
    <source>
        <dbReference type="SAM" id="Phobius"/>
    </source>
</evidence>
<keyword evidence="1" id="KW-1133">Transmembrane helix</keyword>
<accession>I4W4D2</accession>
<dbReference type="RefSeq" id="WP_007805959.1">
    <property type="nucleotide sequence ID" value="NZ_AJXT01000006.1"/>
</dbReference>
<evidence type="ECO:0000313" key="2">
    <source>
        <dbReference type="EMBL" id="EIL94323.1"/>
    </source>
</evidence>
<gene>
    <name evidence="2" type="ORF">UU7_04967</name>
</gene>
<feature type="transmembrane region" description="Helical" evidence="1">
    <location>
        <begin position="124"/>
        <end position="149"/>
    </location>
</feature>
<dbReference type="EMBL" id="AJXT01000006">
    <property type="protein sequence ID" value="EIL94323.1"/>
    <property type="molecule type" value="Genomic_DNA"/>
</dbReference>
<keyword evidence="3" id="KW-1185">Reference proteome</keyword>
<dbReference type="OrthoDB" id="6065083at2"/>
<sequence>MRGKIIQYNGADGTGTLVVDGRQHRFTLDAWRAYSAPTTNKVVDVTLDNDLVTAVAAVGDDVLLREKASELGSKFGTLLHKIPTTLPSDMATRATARGADTPAGAPGDAAIGGSIIERYGKPILLAYLLFLIGTLALDAVSVSAFGQGMGKSLFDIASLMSQLGGHGGGSIKMLLLVAYASIAMPMLWRNRSAWLALAMPLLALLWAIFSTIHALDSLGRGVADGMSDFFSIGFGFYLSLVAALALAALGMKRAVRVA</sequence>
<keyword evidence="1" id="KW-0812">Transmembrane</keyword>
<organism evidence="2 3">
    <name type="scientific">Rhodanobacter spathiphylli B39</name>
    <dbReference type="NCBI Taxonomy" id="1163407"/>
    <lineage>
        <taxon>Bacteria</taxon>
        <taxon>Pseudomonadati</taxon>
        <taxon>Pseudomonadota</taxon>
        <taxon>Gammaproteobacteria</taxon>
        <taxon>Lysobacterales</taxon>
        <taxon>Rhodanobacteraceae</taxon>
        <taxon>Rhodanobacter</taxon>
    </lineage>
</organism>
<feature type="transmembrane region" description="Helical" evidence="1">
    <location>
        <begin position="193"/>
        <end position="209"/>
    </location>
</feature>
<dbReference type="PATRIC" id="fig|1163407.3.peg.1000"/>
<comment type="caution">
    <text evidence="2">The sequence shown here is derived from an EMBL/GenBank/DDBJ whole genome shotgun (WGS) entry which is preliminary data.</text>
</comment>
<feature type="transmembrane region" description="Helical" evidence="1">
    <location>
        <begin position="229"/>
        <end position="249"/>
    </location>
</feature>
<name>I4W4D2_9GAMM</name>